<accession>A0A653CFP3</accession>
<evidence type="ECO:0000313" key="1">
    <source>
        <dbReference type="EMBL" id="VEN46546.1"/>
    </source>
</evidence>
<dbReference type="AlphaFoldDB" id="A0A653CFP3"/>
<evidence type="ECO:0000313" key="2">
    <source>
        <dbReference type="Proteomes" id="UP000410492"/>
    </source>
</evidence>
<protein>
    <submittedName>
        <fullName evidence="1">Uncharacterized protein</fullName>
    </submittedName>
</protein>
<sequence>MSSRGDESWRLFRNKKDFKNVESVDGCGFMNDVREGQFLGNMYIYFRT</sequence>
<keyword evidence="2" id="KW-1185">Reference proteome</keyword>
<gene>
    <name evidence="1" type="ORF">CALMAC_LOCUS8592</name>
</gene>
<name>A0A653CFP3_CALMS</name>
<dbReference type="EMBL" id="CAACVG010007672">
    <property type="protein sequence ID" value="VEN46546.1"/>
    <property type="molecule type" value="Genomic_DNA"/>
</dbReference>
<proteinExistence type="predicted"/>
<reference evidence="1 2" key="1">
    <citation type="submission" date="2019-01" db="EMBL/GenBank/DDBJ databases">
        <authorList>
            <person name="Sayadi A."/>
        </authorList>
    </citation>
    <scope>NUCLEOTIDE SEQUENCE [LARGE SCALE GENOMIC DNA]</scope>
</reference>
<dbReference type="Proteomes" id="UP000410492">
    <property type="component" value="Unassembled WGS sequence"/>
</dbReference>
<organism evidence="1 2">
    <name type="scientific">Callosobruchus maculatus</name>
    <name type="common">Southern cowpea weevil</name>
    <name type="synonym">Pulse bruchid</name>
    <dbReference type="NCBI Taxonomy" id="64391"/>
    <lineage>
        <taxon>Eukaryota</taxon>
        <taxon>Metazoa</taxon>
        <taxon>Ecdysozoa</taxon>
        <taxon>Arthropoda</taxon>
        <taxon>Hexapoda</taxon>
        <taxon>Insecta</taxon>
        <taxon>Pterygota</taxon>
        <taxon>Neoptera</taxon>
        <taxon>Endopterygota</taxon>
        <taxon>Coleoptera</taxon>
        <taxon>Polyphaga</taxon>
        <taxon>Cucujiformia</taxon>
        <taxon>Chrysomeloidea</taxon>
        <taxon>Chrysomelidae</taxon>
        <taxon>Bruchinae</taxon>
        <taxon>Bruchini</taxon>
        <taxon>Callosobruchus</taxon>
    </lineage>
</organism>